<dbReference type="AlphaFoldDB" id="A0A382DXY3"/>
<organism evidence="2">
    <name type="scientific">marine metagenome</name>
    <dbReference type="NCBI Taxonomy" id="408172"/>
    <lineage>
        <taxon>unclassified sequences</taxon>
        <taxon>metagenomes</taxon>
        <taxon>ecological metagenomes</taxon>
    </lineage>
</organism>
<protein>
    <submittedName>
        <fullName evidence="2">Uncharacterized protein</fullName>
    </submittedName>
</protein>
<accession>A0A382DXY3</accession>
<evidence type="ECO:0000313" key="2">
    <source>
        <dbReference type="EMBL" id="SVB43115.1"/>
    </source>
</evidence>
<dbReference type="EMBL" id="UINC01041607">
    <property type="protein sequence ID" value="SVB43115.1"/>
    <property type="molecule type" value="Genomic_DNA"/>
</dbReference>
<proteinExistence type="predicted"/>
<feature type="non-terminal residue" evidence="2">
    <location>
        <position position="80"/>
    </location>
</feature>
<reference evidence="2" key="1">
    <citation type="submission" date="2018-05" db="EMBL/GenBank/DDBJ databases">
        <authorList>
            <person name="Lanie J.A."/>
            <person name="Ng W.-L."/>
            <person name="Kazmierczak K.M."/>
            <person name="Andrzejewski T.M."/>
            <person name="Davidsen T.M."/>
            <person name="Wayne K.J."/>
            <person name="Tettelin H."/>
            <person name="Glass J.I."/>
            <person name="Rusch D."/>
            <person name="Podicherti R."/>
            <person name="Tsui H.-C.T."/>
            <person name="Winkler M.E."/>
        </authorList>
    </citation>
    <scope>NUCLEOTIDE SEQUENCE</scope>
</reference>
<evidence type="ECO:0000256" key="1">
    <source>
        <dbReference type="SAM" id="MobiDB-lite"/>
    </source>
</evidence>
<gene>
    <name evidence="2" type="ORF">METZ01_LOCUS195969</name>
</gene>
<name>A0A382DXY3_9ZZZZ</name>
<feature type="compositionally biased region" description="Polar residues" evidence="1">
    <location>
        <begin position="20"/>
        <end position="29"/>
    </location>
</feature>
<sequence>MPDVKRGSKLSMDRKRHQIPESQSALHSQTKNISIKSGMYSDYLGLTFEHPPGDWRHGVTLTGIEATARHLGTPQRQNGL</sequence>
<feature type="region of interest" description="Disordered" evidence="1">
    <location>
        <begin position="1"/>
        <end position="29"/>
    </location>
</feature>